<gene>
    <name evidence="3" type="primary">tropD</name>
    <name evidence="3" type="ORF">LSUE1_G005886</name>
</gene>
<keyword evidence="4" id="KW-1185">Reference proteome</keyword>
<dbReference type="Pfam" id="PF00067">
    <property type="entry name" value="p450"/>
    <property type="match status" value="1"/>
</dbReference>
<dbReference type="InterPro" id="IPR050121">
    <property type="entry name" value="Cytochrome_P450_monoxygenase"/>
</dbReference>
<dbReference type="GO" id="GO:0005506">
    <property type="term" value="F:iron ion binding"/>
    <property type="evidence" value="ECO:0007669"/>
    <property type="project" value="InterPro"/>
</dbReference>
<dbReference type="SUPFAM" id="SSF48264">
    <property type="entry name" value="Cytochrome P450"/>
    <property type="match status" value="1"/>
</dbReference>
<feature type="transmembrane region" description="Helical" evidence="2">
    <location>
        <begin position="12"/>
        <end position="31"/>
    </location>
</feature>
<evidence type="ECO:0000313" key="4">
    <source>
        <dbReference type="Proteomes" id="UP000469558"/>
    </source>
</evidence>
<evidence type="ECO:0000256" key="2">
    <source>
        <dbReference type="SAM" id="Phobius"/>
    </source>
</evidence>
<dbReference type="AlphaFoldDB" id="A0A8T9CB90"/>
<dbReference type="OrthoDB" id="1470350at2759"/>
<dbReference type="EMBL" id="QGMK01000430">
    <property type="protein sequence ID" value="TVY81737.1"/>
    <property type="molecule type" value="Genomic_DNA"/>
</dbReference>
<dbReference type="PANTHER" id="PTHR24305">
    <property type="entry name" value="CYTOCHROME P450"/>
    <property type="match status" value="1"/>
</dbReference>
<accession>A0A8T9CB90</accession>
<comment type="caution">
    <text evidence="3">The sequence shown here is derived from an EMBL/GenBank/DDBJ whole genome shotgun (WGS) entry which is preliminary data.</text>
</comment>
<dbReference type="PRINTS" id="PR00385">
    <property type="entry name" value="P450"/>
</dbReference>
<keyword evidence="2" id="KW-0812">Transmembrane</keyword>
<keyword evidence="2" id="KW-1133">Transmembrane helix</keyword>
<feature type="binding site" description="axial binding residue" evidence="1">
    <location>
        <position position="426"/>
    </location>
    <ligand>
        <name>heme</name>
        <dbReference type="ChEBI" id="CHEBI:30413"/>
    </ligand>
    <ligandPart>
        <name>Fe</name>
        <dbReference type="ChEBI" id="CHEBI:18248"/>
    </ligandPart>
</feature>
<comment type="cofactor">
    <cofactor evidence="1">
        <name>heme</name>
        <dbReference type="ChEBI" id="CHEBI:30413"/>
    </cofactor>
</comment>
<dbReference type="GO" id="GO:0020037">
    <property type="term" value="F:heme binding"/>
    <property type="evidence" value="ECO:0007669"/>
    <property type="project" value="InterPro"/>
</dbReference>
<reference evidence="3 4" key="1">
    <citation type="submission" date="2018-05" db="EMBL/GenBank/DDBJ databases">
        <title>Genome sequencing and assembly of the regulated plant pathogen Lachnellula willkommii and related sister species for the development of diagnostic species identification markers.</title>
        <authorList>
            <person name="Giroux E."/>
            <person name="Bilodeau G."/>
        </authorList>
    </citation>
    <scope>NUCLEOTIDE SEQUENCE [LARGE SCALE GENOMIC DNA]</scope>
    <source>
        <strain evidence="3 4">CBS 268.59</strain>
    </source>
</reference>
<keyword evidence="1" id="KW-0479">Metal-binding</keyword>
<dbReference type="Proteomes" id="UP000469558">
    <property type="component" value="Unassembled WGS sequence"/>
</dbReference>
<keyword evidence="3" id="KW-0560">Oxidoreductase</keyword>
<dbReference type="InterPro" id="IPR036396">
    <property type="entry name" value="Cyt_P450_sf"/>
</dbReference>
<dbReference type="GO" id="GO:0016705">
    <property type="term" value="F:oxidoreductase activity, acting on paired donors, with incorporation or reduction of molecular oxygen"/>
    <property type="evidence" value="ECO:0007669"/>
    <property type="project" value="InterPro"/>
</dbReference>
<dbReference type="GO" id="GO:0004497">
    <property type="term" value="F:monooxygenase activity"/>
    <property type="evidence" value="ECO:0007669"/>
    <property type="project" value="UniProtKB-KW"/>
</dbReference>
<dbReference type="CDD" id="cd11060">
    <property type="entry name" value="CYP57A1-like"/>
    <property type="match status" value="1"/>
</dbReference>
<dbReference type="PANTHER" id="PTHR24305:SF168">
    <property type="entry name" value="P450, PUTATIVE (EUROFUNG)-RELATED"/>
    <property type="match status" value="1"/>
</dbReference>
<evidence type="ECO:0000313" key="3">
    <source>
        <dbReference type="EMBL" id="TVY81737.1"/>
    </source>
</evidence>
<sequence>MVDLFLIDAVRYGNGYMLLLLAIGGFLIWEWRSYQKLASFKGPFMAKFSNLWICYTTNTKKQYLDRYILTFSVNSARSGYKRSTWYLGNRFQPDRDHVFSIIDDEAHQKRRAQVAIGYSGKEIDGLEELVDKHVQKLIELITKRYISSESYLCPMDLARKASFFTLDVITDIAFGSTWGCISQDADVDGWFEATDQYMEVAFWVGSFPVVNRLLRIPFIAKAMLPSDKDRTGAGRLIGMIKSAMEKHVQTEGHETKKDMMGSFFRRGISASVAVSEASLATIAGSDTTATAIRATMLFAITNPHVYRKLQAEIDSVPRKETIISEEQAKNLPYLQATIKEGVRIWPPTTSLTSKVTPQEGDTINGVFIPGGTEIGVCVWGVQRDKKIYGDDSMLFNPDRWLRASGEELESMERSLALVWGHGKNQCLGKSIALLELNKVFFELFKNFDFTLIDPSMPWNSNNIGLWLQKEMFVKVTARA</sequence>
<dbReference type="InterPro" id="IPR002401">
    <property type="entry name" value="Cyt_P450_E_grp-I"/>
</dbReference>
<dbReference type="Gene3D" id="1.10.630.10">
    <property type="entry name" value="Cytochrome P450"/>
    <property type="match status" value="1"/>
</dbReference>
<keyword evidence="3" id="KW-0503">Monooxygenase</keyword>
<dbReference type="InterPro" id="IPR001128">
    <property type="entry name" value="Cyt_P450"/>
</dbReference>
<keyword evidence="1" id="KW-0408">Iron</keyword>
<proteinExistence type="predicted"/>
<dbReference type="PRINTS" id="PR00463">
    <property type="entry name" value="EP450I"/>
</dbReference>
<name>A0A8T9CB90_9HELO</name>
<protein>
    <submittedName>
        <fullName evidence="3">Cytochrome P450 monooxygenase tropD</fullName>
    </submittedName>
</protein>
<keyword evidence="1" id="KW-0349">Heme</keyword>
<organism evidence="3 4">
    <name type="scientific">Lachnellula suecica</name>
    <dbReference type="NCBI Taxonomy" id="602035"/>
    <lineage>
        <taxon>Eukaryota</taxon>
        <taxon>Fungi</taxon>
        <taxon>Dikarya</taxon>
        <taxon>Ascomycota</taxon>
        <taxon>Pezizomycotina</taxon>
        <taxon>Leotiomycetes</taxon>
        <taxon>Helotiales</taxon>
        <taxon>Lachnaceae</taxon>
        <taxon>Lachnellula</taxon>
    </lineage>
</organism>
<evidence type="ECO:0000256" key="1">
    <source>
        <dbReference type="PIRSR" id="PIRSR602401-1"/>
    </source>
</evidence>
<keyword evidence="2" id="KW-0472">Membrane</keyword>